<keyword evidence="1" id="KW-0812">Transmembrane</keyword>
<name>A0AAV9W179_9PEZI</name>
<protein>
    <recommendedName>
        <fullName evidence="4">Transmembrane protein 188</fullName>
    </recommendedName>
</protein>
<keyword evidence="3" id="KW-1185">Reference proteome</keyword>
<evidence type="ECO:0000256" key="1">
    <source>
        <dbReference type="SAM" id="Phobius"/>
    </source>
</evidence>
<feature type="transmembrane region" description="Helical" evidence="1">
    <location>
        <begin position="191"/>
        <end position="214"/>
    </location>
</feature>
<evidence type="ECO:0008006" key="4">
    <source>
        <dbReference type="Google" id="ProtNLM"/>
    </source>
</evidence>
<feature type="transmembrane region" description="Helical" evidence="1">
    <location>
        <begin position="76"/>
        <end position="97"/>
    </location>
</feature>
<proteinExistence type="predicted"/>
<sequence>MSQNQLQIAYDSWTAGESSAQPAQPAQPVLVRAGGDSRGAMSRRRIIVSPVEVERLVESERRFKNYRRQQRWVKRFHIVAFLLYFIFLILYIAFTVVGTKEKHKILGDKTRPEPSRQFIAEKSGQRYINICGGLEIAMLLSVMTAGFCSDLSYRNIKKAAITRERQEKSNAMVWEPLDRPYLYENRCLDKWMTALAAILFVLGLALAIGLRYTLWPNLRTKIM</sequence>
<reference evidence="2 3" key="1">
    <citation type="submission" date="2023-08" db="EMBL/GenBank/DDBJ databases">
        <authorList>
            <person name="Palmer J.M."/>
        </authorList>
    </citation>
    <scope>NUCLEOTIDE SEQUENCE [LARGE SCALE GENOMIC DNA]</scope>
    <source>
        <strain evidence="2 3">TWF481</strain>
    </source>
</reference>
<organism evidence="2 3">
    <name type="scientific">Arthrobotrys musiformis</name>
    <dbReference type="NCBI Taxonomy" id="47236"/>
    <lineage>
        <taxon>Eukaryota</taxon>
        <taxon>Fungi</taxon>
        <taxon>Dikarya</taxon>
        <taxon>Ascomycota</taxon>
        <taxon>Pezizomycotina</taxon>
        <taxon>Orbiliomycetes</taxon>
        <taxon>Orbiliales</taxon>
        <taxon>Orbiliaceae</taxon>
        <taxon>Arthrobotrys</taxon>
    </lineage>
</organism>
<keyword evidence="1" id="KW-1133">Transmembrane helix</keyword>
<dbReference type="Proteomes" id="UP001370758">
    <property type="component" value="Unassembled WGS sequence"/>
</dbReference>
<dbReference type="EMBL" id="JAVHJL010000008">
    <property type="protein sequence ID" value="KAK6498831.1"/>
    <property type="molecule type" value="Genomic_DNA"/>
</dbReference>
<accession>A0AAV9W179</accession>
<dbReference type="AlphaFoldDB" id="A0AAV9W179"/>
<keyword evidence="1" id="KW-0472">Membrane</keyword>
<evidence type="ECO:0000313" key="2">
    <source>
        <dbReference type="EMBL" id="KAK6498831.1"/>
    </source>
</evidence>
<gene>
    <name evidence="2" type="ORF">TWF481_011404</name>
</gene>
<evidence type="ECO:0000313" key="3">
    <source>
        <dbReference type="Proteomes" id="UP001370758"/>
    </source>
</evidence>
<comment type="caution">
    <text evidence="2">The sequence shown here is derived from an EMBL/GenBank/DDBJ whole genome shotgun (WGS) entry which is preliminary data.</text>
</comment>